<organism evidence="2 3">
    <name type="scientific">Sulfidibacter corallicola</name>
    <dbReference type="NCBI Taxonomy" id="2818388"/>
    <lineage>
        <taxon>Bacteria</taxon>
        <taxon>Pseudomonadati</taxon>
        <taxon>Acidobacteriota</taxon>
        <taxon>Holophagae</taxon>
        <taxon>Acanthopleuribacterales</taxon>
        <taxon>Acanthopleuribacteraceae</taxon>
        <taxon>Sulfidibacter</taxon>
    </lineage>
</organism>
<reference evidence="2" key="1">
    <citation type="submission" date="2021-03" db="EMBL/GenBank/DDBJ databases">
        <title>Acanthopleuribacteraceae sp. M133.</title>
        <authorList>
            <person name="Wang G."/>
        </authorList>
    </citation>
    <scope>NUCLEOTIDE SEQUENCE</scope>
    <source>
        <strain evidence="2">M133</strain>
    </source>
</reference>
<dbReference type="Proteomes" id="UP000663929">
    <property type="component" value="Chromosome"/>
</dbReference>
<dbReference type="RefSeq" id="WP_237379908.1">
    <property type="nucleotide sequence ID" value="NZ_CP071793.1"/>
</dbReference>
<evidence type="ECO:0000313" key="3">
    <source>
        <dbReference type="Proteomes" id="UP000663929"/>
    </source>
</evidence>
<dbReference type="Gene3D" id="2.50.20.10">
    <property type="entry name" value="Lipoprotein localisation LolA/LolB/LppX"/>
    <property type="match status" value="1"/>
</dbReference>
<dbReference type="EMBL" id="CP071793">
    <property type="protein sequence ID" value="QTD50278.1"/>
    <property type="molecule type" value="Genomic_DNA"/>
</dbReference>
<protein>
    <recommendedName>
        <fullName evidence="1">MucB/RseB N-terminal domain-containing protein</fullName>
    </recommendedName>
</protein>
<sequence>MNVLVWFCLCLSGPWASEPLSGPRAVLPAWTQTHDAAFAEITFKPGMAIPNRFTAGTRYGIIRLEAGSVEDWRQAAYELKHMITVLKARAPRLQIALQGPPASLDAVNRYEIAGYVDAYAGDGEPYVPEADQTASVWKRTNGVEGEVLASLLDAQAAGVAAVIFEEPVVNARLAQVLGVLQTLPAGDLDVQPSVQGVPQRNAHFFLDADKGDRFLFLQTQKGDQGQLTFGLDVPHTARLLFPEDGFYAFQQRGGRGELRIDPQIPYYLFAFEPKEKRHLERVTVAQRAKIDPYEVVADNQVFRKSALDGFESMVATEAIHVFPLAADSSNFTWIERLVVRKGKPTEHYDIDLLINGVSYPQNKQREEYIVGPGRFNAKVLDIDLDLTYDYVYLGEDQVSGRACHKIGFRPKQGSRQAKGVVWIDRQTHAHLKMDVTLLDLKPPFSTFEYTTWFAWKSDDRHRFFTVDRIEGKVVLSMMGFQETFRVKVDMSDVQFNREDVEDMVADAYRSDLRIIRETDDGPRYMVKPEHKATRKRRAKTTSVGDTNARVMIEPDAFASQKALVVGAHYDSNSGDTSPLVWFDYLNQDFLDREYILYAGPGVVAFSNPSLFGSNKIFSTYLVASPGDSDEEYERTEPIKETEVETTFGGLGFSLASPVGKHLTLKGTYEVAYHSFDKADDTLDEFVLPVDMWEHKLQVDTDVHTRYLAFNAFYSRTWRSDWQAWGLNGQETGEKEYSRMGFSMEGSWDLSQDRNLGYSATWLSGSDLDRFSRLDVGEADISGFGSIFTFDRAAVAHLDYATQIGGGLPIHFGVDAGRLWLPETGDREVDLVGASLGLLFNGPWKTDIGLEVGYGVHSSRDLGKNSYTISLTFHRRL</sequence>
<accession>A0A8A4TMY1</accession>
<dbReference type="AlphaFoldDB" id="A0A8A4TMY1"/>
<evidence type="ECO:0000259" key="1">
    <source>
        <dbReference type="Pfam" id="PF03888"/>
    </source>
</evidence>
<dbReference type="InterPro" id="IPR033434">
    <property type="entry name" value="MucB/RseB_N"/>
</dbReference>
<keyword evidence="3" id="KW-1185">Reference proteome</keyword>
<dbReference type="Pfam" id="PF03888">
    <property type="entry name" value="MucB_RseB"/>
    <property type="match status" value="1"/>
</dbReference>
<name>A0A8A4TMY1_SULCO</name>
<evidence type="ECO:0000313" key="2">
    <source>
        <dbReference type="EMBL" id="QTD50278.1"/>
    </source>
</evidence>
<proteinExistence type="predicted"/>
<gene>
    <name evidence="2" type="ORF">J3U87_32235</name>
</gene>
<dbReference type="KEGG" id="scor:J3U87_32235"/>
<feature type="domain" description="MucB/RseB N-terminal" evidence="1">
    <location>
        <begin position="383"/>
        <end position="435"/>
    </location>
</feature>